<keyword evidence="2" id="KW-1185">Reference proteome</keyword>
<dbReference type="SUPFAM" id="SSF53756">
    <property type="entry name" value="UDP-Glycosyltransferase/glycogen phosphorylase"/>
    <property type="match status" value="1"/>
</dbReference>
<evidence type="ECO:0008006" key="3">
    <source>
        <dbReference type="Google" id="ProtNLM"/>
    </source>
</evidence>
<name>A0ABR9BXX1_9PSED</name>
<protein>
    <recommendedName>
        <fullName evidence="3">Glycosyl transferase family 28 C-terminal domain-containing protein</fullName>
    </recommendedName>
</protein>
<proteinExistence type="predicted"/>
<comment type="caution">
    <text evidence="1">The sequence shown here is derived from an EMBL/GenBank/DDBJ whole genome shotgun (WGS) entry which is preliminary data.</text>
</comment>
<organism evidence="1 2">
    <name type="scientific">Pseudomonas coleopterorum</name>
    <dbReference type="NCBI Taxonomy" id="1605838"/>
    <lineage>
        <taxon>Bacteria</taxon>
        <taxon>Pseudomonadati</taxon>
        <taxon>Pseudomonadota</taxon>
        <taxon>Gammaproteobacteria</taxon>
        <taxon>Pseudomonadales</taxon>
        <taxon>Pseudomonadaceae</taxon>
        <taxon>Pseudomonas</taxon>
    </lineage>
</organism>
<gene>
    <name evidence="1" type="ORF">IFT38_10430</name>
</gene>
<dbReference type="Proteomes" id="UP000620025">
    <property type="component" value="Unassembled WGS sequence"/>
</dbReference>
<evidence type="ECO:0000313" key="1">
    <source>
        <dbReference type="EMBL" id="MBD8769960.1"/>
    </source>
</evidence>
<sequence length="364" mass="39117">MRCCGRWPKPVPERPQVGYYVHHHGSGHGMRALAIARHLDCDVTLIGSRLPEGSYPANVKGLLLPGDTAPGMHVESFPALHYAPLAVDGLRERMGLLADWMRNAWPCLLVVDVSVEVAMLARLFGVPCVYMRQHGERTDTAHFQAYASASRLLAPYPAAMECSQMPDWVSSKTDHCGWVSRYSGHGRAHVEAEQGSVLVITGQGGTAFTVDSLVAIAVCCPQYRFRVAGPLPSSDLSLPVNLTLLGQLADPLPELLRAEIVVGSAGDNVVAEVAHLGGRLIAIAEQRPFDEQRLQAMQLERLGVALGVDGVPAAQDWPALLKRARHLPGPSAWQALLNDQAAQDAAGIIQATVRSHFGAALSPP</sequence>
<dbReference type="EMBL" id="JACYWZ010000003">
    <property type="protein sequence ID" value="MBD8769960.1"/>
    <property type="molecule type" value="Genomic_DNA"/>
</dbReference>
<accession>A0ABR9BXX1</accession>
<evidence type="ECO:0000313" key="2">
    <source>
        <dbReference type="Proteomes" id="UP000620025"/>
    </source>
</evidence>
<reference evidence="1 2" key="1">
    <citation type="journal article" date="2020" name="FEMS Microbiol. Ecol.">
        <title>Temporal dynamics of bacterial communities during seed development and maturation.</title>
        <authorList>
            <person name="Chesneau G."/>
            <person name="Torres-Cortes G."/>
            <person name="Briand M."/>
            <person name="Darrasse A."/>
            <person name="Preveaux A."/>
            <person name="Marais C."/>
            <person name="Jacques M.A."/>
            <person name="Shade A."/>
            <person name="Barret M."/>
        </authorList>
    </citation>
    <scope>NUCLEOTIDE SEQUENCE [LARGE SCALE GENOMIC DNA]</scope>
    <source>
        <strain evidence="1 2">CFBP13599</strain>
    </source>
</reference>